<feature type="transmembrane region" description="Helical" evidence="1">
    <location>
        <begin position="12"/>
        <end position="34"/>
    </location>
</feature>
<comment type="caution">
    <text evidence="2">The sequence shown here is derived from an EMBL/GenBank/DDBJ whole genome shotgun (WGS) entry which is preliminary data.</text>
</comment>
<dbReference type="Proteomes" id="UP000546536">
    <property type="component" value="Unassembled WGS sequence"/>
</dbReference>
<name>A0ABX1V1G8_9GAMM</name>
<dbReference type="RefSeq" id="WP_171544193.1">
    <property type="nucleotide sequence ID" value="NZ_JABERG010000007.1"/>
</dbReference>
<sequence>MNSLIKDKIKAASIHLLISLFLALICFLLVYLVWYPSPLVTATGVGGLFLMMLGIDLVLGPAFTFIVYKKFKKTLKFDLCVIAIIQLSAMIYGVYSMYEGRPVWIAFAGDRFELIKANDIVDSDVNYESTIKNSSFGPKYIFVDMKLAPTQKLDMMLKEAQYGISPVQRMEYYKPFELATLEIRAHAQPLSILKEFNNPHQINSVLSQYPQATAWLPLKANAVDMVVLINQKRDEVIKIVDLRPWN</sequence>
<proteinExistence type="predicted"/>
<dbReference type="InterPro" id="IPR047814">
    <property type="entry name" value="TfpX/TfpZ-like"/>
</dbReference>
<feature type="transmembrane region" description="Helical" evidence="1">
    <location>
        <begin position="79"/>
        <end position="98"/>
    </location>
</feature>
<keyword evidence="1" id="KW-0812">Transmembrane</keyword>
<reference evidence="2 3" key="1">
    <citation type="submission" date="2020-04" db="EMBL/GenBank/DDBJ databases">
        <title>Acinetobacter Taxon 24.</title>
        <authorList>
            <person name="Nemec A."/>
            <person name="Radolfova-Krizova L."/>
            <person name="Higgins P.G."/>
            <person name="Spanelova P."/>
        </authorList>
    </citation>
    <scope>NUCLEOTIDE SEQUENCE [LARGE SCALE GENOMIC DNA]</scope>
    <source>
        <strain evidence="2 3">ANC 4279</strain>
    </source>
</reference>
<gene>
    <name evidence="2" type="ORF">HLH13_06995</name>
</gene>
<keyword evidence="1" id="KW-0472">Membrane</keyword>
<feature type="transmembrane region" description="Helical" evidence="1">
    <location>
        <begin position="46"/>
        <end position="67"/>
    </location>
</feature>
<protein>
    <submittedName>
        <fullName evidence="2">Type IV pilin accessory protein</fullName>
    </submittedName>
</protein>
<keyword evidence="3" id="KW-1185">Reference proteome</keyword>
<dbReference type="NCBIfam" id="NF041437">
    <property type="entry name" value="TfpZ"/>
    <property type="match status" value="1"/>
</dbReference>
<dbReference type="EMBL" id="JABERG010000007">
    <property type="protein sequence ID" value="NNH87460.1"/>
    <property type="molecule type" value="Genomic_DNA"/>
</dbReference>
<evidence type="ECO:0000313" key="2">
    <source>
        <dbReference type="EMBL" id="NNH87460.1"/>
    </source>
</evidence>
<keyword evidence="1" id="KW-1133">Transmembrane helix</keyword>
<organism evidence="2 3">
    <name type="scientific">Acinetobacter terrae</name>
    <dbReference type="NCBI Taxonomy" id="2731247"/>
    <lineage>
        <taxon>Bacteria</taxon>
        <taxon>Pseudomonadati</taxon>
        <taxon>Pseudomonadota</taxon>
        <taxon>Gammaproteobacteria</taxon>
        <taxon>Moraxellales</taxon>
        <taxon>Moraxellaceae</taxon>
        <taxon>Acinetobacter</taxon>
        <taxon>Acinetobacter Taxon 24</taxon>
    </lineage>
</organism>
<evidence type="ECO:0000313" key="3">
    <source>
        <dbReference type="Proteomes" id="UP000546536"/>
    </source>
</evidence>
<accession>A0ABX1V1G8</accession>
<evidence type="ECO:0000256" key="1">
    <source>
        <dbReference type="SAM" id="Phobius"/>
    </source>
</evidence>